<dbReference type="CDD" id="cd00009">
    <property type="entry name" value="AAA"/>
    <property type="match status" value="1"/>
</dbReference>
<dbReference type="Gene3D" id="2.60.200.20">
    <property type="match status" value="1"/>
</dbReference>
<keyword evidence="2" id="KW-0067">ATP-binding</keyword>
<keyword evidence="1" id="KW-0547">Nucleotide-binding</keyword>
<dbReference type="InterPro" id="IPR000253">
    <property type="entry name" value="FHA_dom"/>
</dbReference>
<dbReference type="InterPro" id="IPR008984">
    <property type="entry name" value="SMAD_FHA_dom_sf"/>
</dbReference>
<evidence type="ECO:0000313" key="5">
    <source>
        <dbReference type="EMBL" id="AUX31175.1"/>
    </source>
</evidence>
<dbReference type="InterPro" id="IPR003593">
    <property type="entry name" value="AAA+_ATPase"/>
</dbReference>
<name>A0A4P2QMG3_SORCE</name>
<dbReference type="Pfam" id="PF00158">
    <property type="entry name" value="Sigma54_activat"/>
    <property type="match status" value="1"/>
</dbReference>
<dbReference type="Pfam" id="PF00498">
    <property type="entry name" value="FHA"/>
    <property type="match status" value="1"/>
</dbReference>
<evidence type="ECO:0000256" key="1">
    <source>
        <dbReference type="ARBA" id="ARBA00022741"/>
    </source>
</evidence>
<evidence type="ECO:0000313" key="6">
    <source>
        <dbReference type="Proteomes" id="UP000295497"/>
    </source>
</evidence>
<dbReference type="InterPro" id="IPR058031">
    <property type="entry name" value="AAA_lid_NorR"/>
</dbReference>
<dbReference type="Proteomes" id="UP000295497">
    <property type="component" value="Chromosome"/>
</dbReference>
<dbReference type="SUPFAM" id="SSF52540">
    <property type="entry name" value="P-loop containing nucleoside triphosphate hydrolases"/>
    <property type="match status" value="1"/>
</dbReference>
<dbReference type="GO" id="GO:0006355">
    <property type="term" value="P:regulation of DNA-templated transcription"/>
    <property type="evidence" value="ECO:0007669"/>
    <property type="project" value="InterPro"/>
</dbReference>
<dbReference type="PROSITE" id="PS50006">
    <property type="entry name" value="FHA_DOMAIN"/>
    <property type="match status" value="1"/>
</dbReference>
<dbReference type="SUPFAM" id="SSF49879">
    <property type="entry name" value="SMAD/FHA domain"/>
    <property type="match status" value="1"/>
</dbReference>
<accession>A0A4P2QMG3</accession>
<dbReference type="PROSITE" id="PS50045">
    <property type="entry name" value="SIGMA54_INTERACT_4"/>
    <property type="match status" value="1"/>
</dbReference>
<dbReference type="Gene3D" id="1.10.10.60">
    <property type="entry name" value="Homeodomain-like"/>
    <property type="match status" value="1"/>
</dbReference>
<dbReference type="CDD" id="cd00060">
    <property type="entry name" value="FHA"/>
    <property type="match status" value="1"/>
</dbReference>
<dbReference type="InterPro" id="IPR027417">
    <property type="entry name" value="P-loop_NTPase"/>
</dbReference>
<reference evidence="5 6" key="1">
    <citation type="submission" date="2015-09" db="EMBL/GenBank/DDBJ databases">
        <title>Sorangium comparison.</title>
        <authorList>
            <person name="Zaburannyi N."/>
            <person name="Bunk B."/>
            <person name="Overmann J."/>
            <person name="Mueller R."/>
        </authorList>
    </citation>
    <scope>NUCLEOTIDE SEQUENCE [LARGE SCALE GENOMIC DNA]</scope>
    <source>
        <strain evidence="5 6">So ce836</strain>
    </source>
</reference>
<dbReference type="AlphaFoldDB" id="A0A4P2QMG3"/>
<dbReference type="PANTHER" id="PTHR32071">
    <property type="entry name" value="TRANSCRIPTIONAL REGULATORY PROTEIN"/>
    <property type="match status" value="1"/>
</dbReference>
<dbReference type="InterPro" id="IPR009057">
    <property type="entry name" value="Homeodomain-like_sf"/>
</dbReference>
<dbReference type="Gene3D" id="1.10.8.60">
    <property type="match status" value="1"/>
</dbReference>
<dbReference type="EMBL" id="CP012672">
    <property type="protein sequence ID" value="AUX31175.1"/>
    <property type="molecule type" value="Genomic_DNA"/>
</dbReference>
<dbReference type="GO" id="GO:0005524">
    <property type="term" value="F:ATP binding"/>
    <property type="evidence" value="ECO:0007669"/>
    <property type="project" value="UniProtKB-KW"/>
</dbReference>
<proteinExistence type="predicted"/>
<organism evidence="5 6">
    <name type="scientific">Sorangium cellulosum</name>
    <name type="common">Polyangium cellulosum</name>
    <dbReference type="NCBI Taxonomy" id="56"/>
    <lineage>
        <taxon>Bacteria</taxon>
        <taxon>Pseudomonadati</taxon>
        <taxon>Myxococcota</taxon>
        <taxon>Polyangia</taxon>
        <taxon>Polyangiales</taxon>
        <taxon>Polyangiaceae</taxon>
        <taxon>Sorangium</taxon>
    </lineage>
</organism>
<dbReference type="SMART" id="SM00382">
    <property type="entry name" value="AAA"/>
    <property type="match status" value="1"/>
</dbReference>
<dbReference type="InterPro" id="IPR002078">
    <property type="entry name" value="Sigma_54_int"/>
</dbReference>
<evidence type="ECO:0000259" key="3">
    <source>
        <dbReference type="PROSITE" id="PS50006"/>
    </source>
</evidence>
<sequence length="390" mass="42872">MSSRHAVLRRLTKQWELEDLGSRNGCIVNGVQRTRAELVDGDVIEIGYTFFIYREAVSLEEGEPSLLDGASLLPSVPGLSTMVPSLGRTFARLSLIAQSTVPVLVEGENGTGKELLARAIHELSGRTGEFVPVNSAALPRELIEDELFGHRKGAFTSAVADTPGLVRASDRGTLFLDEIGDMPAQAQAVLLRVLQEREVRPVGATRALPVDLRVVAATHQPLDRMVEDGRFRADLLNRLTGHRVELPPLRARREDLGHLLAALLRRADPELAGQLRIRPRAVRALLQHRWPGNVRELDKAVSSALLLARAEGEIGLDHLPSKVQEALGGAAAARRSEDDARREALLGLLRQHEGNVAAVARAMGKERMQIHRWLKRYGIDPDSFRASDDR</sequence>
<gene>
    <name evidence="5" type="primary">ompR</name>
    <name evidence="5" type="ORF">SOCE836_033030</name>
</gene>
<feature type="domain" description="Sigma-54 factor interaction" evidence="4">
    <location>
        <begin position="79"/>
        <end position="306"/>
    </location>
</feature>
<dbReference type="SUPFAM" id="SSF46689">
    <property type="entry name" value="Homeodomain-like"/>
    <property type="match status" value="1"/>
</dbReference>
<evidence type="ECO:0000259" key="4">
    <source>
        <dbReference type="PROSITE" id="PS50045"/>
    </source>
</evidence>
<evidence type="ECO:0000256" key="2">
    <source>
        <dbReference type="ARBA" id="ARBA00022840"/>
    </source>
</evidence>
<feature type="domain" description="FHA" evidence="3">
    <location>
        <begin position="1"/>
        <end position="33"/>
    </location>
</feature>
<dbReference type="Pfam" id="PF25601">
    <property type="entry name" value="AAA_lid_14"/>
    <property type="match status" value="1"/>
</dbReference>
<protein>
    <submittedName>
        <fullName evidence="5">Transcriptional regulator</fullName>
    </submittedName>
</protein>
<dbReference type="FunFam" id="3.40.50.300:FF:000006">
    <property type="entry name" value="DNA-binding transcriptional regulator NtrC"/>
    <property type="match status" value="1"/>
</dbReference>
<dbReference type="Gene3D" id="3.40.50.300">
    <property type="entry name" value="P-loop containing nucleotide triphosphate hydrolases"/>
    <property type="match status" value="1"/>
</dbReference>
<dbReference type="PANTHER" id="PTHR32071:SF77">
    <property type="entry name" value="TRANSCRIPTIONAL REGULATORY PROTEIN"/>
    <property type="match status" value="1"/>
</dbReference>